<organism evidence="1 2">
    <name type="scientific">Globisporangium ultimum (strain ATCC 200006 / CBS 805.95 / DAOM BR144)</name>
    <name type="common">Pythium ultimum</name>
    <dbReference type="NCBI Taxonomy" id="431595"/>
    <lineage>
        <taxon>Eukaryota</taxon>
        <taxon>Sar</taxon>
        <taxon>Stramenopiles</taxon>
        <taxon>Oomycota</taxon>
        <taxon>Peronosporomycetes</taxon>
        <taxon>Pythiales</taxon>
        <taxon>Pythiaceae</taxon>
        <taxon>Globisporangium</taxon>
    </lineage>
</organism>
<dbReference type="Gene3D" id="3.30.420.10">
    <property type="entry name" value="Ribonuclease H-like superfamily/Ribonuclease H"/>
    <property type="match status" value="1"/>
</dbReference>
<sequence length="64" mass="7521">MLSWAILSRGVYRNGCQYSCIDELRRDIVSEWKAIDRGVLHNVVRSMPQRCIKVVERRGAKTHY</sequence>
<reference evidence="2" key="1">
    <citation type="journal article" date="2010" name="Genome Biol.">
        <title>Genome sequence of the necrotrophic plant pathogen Pythium ultimum reveals original pathogenicity mechanisms and effector repertoire.</title>
        <authorList>
            <person name="Levesque C.A."/>
            <person name="Brouwer H."/>
            <person name="Cano L."/>
            <person name="Hamilton J.P."/>
            <person name="Holt C."/>
            <person name="Huitema E."/>
            <person name="Raffaele S."/>
            <person name="Robideau G.P."/>
            <person name="Thines M."/>
            <person name="Win J."/>
            <person name="Zerillo M.M."/>
            <person name="Beakes G.W."/>
            <person name="Boore J.L."/>
            <person name="Busam D."/>
            <person name="Dumas B."/>
            <person name="Ferriera S."/>
            <person name="Fuerstenberg S.I."/>
            <person name="Gachon C.M."/>
            <person name="Gaulin E."/>
            <person name="Govers F."/>
            <person name="Grenville-Briggs L."/>
            <person name="Horner N."/>
            <person name="Hostetler J."/>
            <person name="Jiang R.H."/>
            <person name="Johnson J."/>
            <person name="Krajaejun T."/>
            <person name="Lin H."/>
            <person name="Meijer H.J."/>
            <person name="Moore B."/>
            <person name="Morris P."/>
            <person name="Phuntmart V."/>
            <person name="Puiu D."/>
            <person name="Shetty J."/>
            <person name="Stajich J.E."/>
            <person name="Tripathy S."/>
            <person name="Wawra S."/>
            <person name="van West P."/>
            <person name="Whitty B.R."/>
            <person name="Coutinho P.M."/>
            <person name="Henrissat B."/>
            <person name="Martin F."/>
            <person name="Thomas P.D."/>
            <person name="Tyler B.M."/>
            <person name="De Vries R.P."/>
            <person name="Kamoun S."/>
            <person name="Yandell M."/>
            <person name="Tisserat N."/>
            <person name="Buell C.R."/>
        </authorList>
    </citation>
    <scope>NUCLEOTIDE SEQUENCE</scope>
    <source>
        <strain evidence="2">DAOM:BR144</strain>
    </source>
</reference>
<dbReference type="InterPro" id="IPR036397">
    <property type="entry name" value="RNaseH_sf"/>
</dbReference>
<reference evidence="2" key="2">
    <citation type="submission" date="2010-04" db="EMBL/GenBank/DDBJ databases">
        <authorList>
            <person name="Buell R."/>
            <person name="Hamilton J."/>
            <person name="Hostetler J."/>
        </authorList>
    </citation>
    <scope>NUCLEOTIDE SEQUENCE [LARGE SCALE GENOMIC DNA]</scope>
    <source>
        <strain evidence="2">DAOM:BR144</strain>
    </source>
</reference>
<dbReference type="InParanoid" id="K3WYV6"/>
<dbReference type="EMBL" id="GL376623">
    <property type="status" value="NOT_ANNOTATED_CDS"/>
    <property type="molecule type" value="Genomic_DNA"/>
</dbReference>
<dbReference type="GO" id="GO:0003676">
    <property type="term" value="F:nucleic acid binding"/>
    <property type="evidence" value="ECO:0007669"/>
    <property type="project" value="InterPro"/>
</dbReference>
<protein>
    <submittedName>
        <fullName evidence="1">Uncharacterized protein</fullName>
    </submittedName>
</protein>
<accession>K3WYV6</accession>
<evidence type="ECO:0000313" key="1">
    <source>
        <dbReference type="EnsemblProtists" id="PYU1_T010155"/>
    </source>
</evidence>
<name>K3WYV6_GLOUD</name>
<dbReference type="Proteomes" id="UP000019132">
    <property type="component" value="Unassembled WGS sequence"/>
</dbReference>
<keyword evidence="2" id="KW-1185">Reference proteome</keyword>
<dbReference type="HOGENOM" id="CLU_033666_12_8_1"/>
<dbReference type="EnsemblProtists" id="PYU1_T010155">
    <property type="protein sequence ID" value="PYU1_T010155"/>
    <property type="gene ID" value="PYU1_G010135"/>
</dbReference>
<dbReference type="AlphaFoldDB" id="K3WYV6"/>
<proteinExistence type="predicted"/>
<reference evidence="1" key="3">
    <citation type="submission" date="2015-02" db="UniProtKB">
        <authorList>
            <consortium name="EnsemblProtists"/>
        </authorList>
    </citation>
    <scope>IDENTIFICATION</scope>
    <source>
        <strain evidence="1">DAOM BR144</strain>
    </source>
</reference>
<evidence type="ECO:0000313" key="2">
    <source>
        <dbReference type="Proteomes" id="UP000019132"/>
    </source>
</evidence>
<dbReference type="VEuPathDB" id="FungiDB:PYU1_G010135"/>